<feature type="region of interest" description="Disordered" evidence="6">
    <location>
        <begin position="742"/>
        <end position="805"/>
    </location>
</feature>
<feature type="domain" description="NF-X1-type" evidence="8">
    <location>
        <begin position="345"/>
        <end position="364"/>
    </location>
</feature>
<feature type="domain" description="NF-X1-type" evidence="8">
    <location>
        <begin position="238"/>
        <end position="257"/>
    </location>
</feature>
<keyword evidence="5" id="KW-0862">Zinc</keyword>
<keyword evidence="3" id="KW-0677">Repeat</keyword>
<dbReference type="InterPro" id="IPR000967">
    <property type="entry name" value="Znf_NFX1"/>
</dbReference>
<gene>
    <name evidence="9" type="ORF">WJX75_003604</name>
</gene>
<feature type="domain" description="NF-X1-type" evidence="8">
    <location>
        <begin position="134"/>
        <end position="152"/>
    </location>
</feature>
<evidence type="ECO:0000256" key="1">
    <source>
        <dbReference type="ARBA" id="ARBA00007269"/>
    </source>
</evidence>
<evidence type="ECO:0000256" key="6">
    <source>
        <dbReference type="SAM" id="MobiDB-lite"/>
    </source>
</evidence>
<keyword evidence="7" id="KW-1133">Transmembrane helix</keyword>
<dbReference type="InterPro" id="IPR034078">
    <property type="entry name" value="NFX1_fam"/>
</dbReference>
<evidence type="ECO:0000313" key="9">
    <source>
        <dbReference type="EMBL" id="KAK9908841.1"/>
    </source>
</evidence>
<comment type="similarity">
    <text evidence="1">Belongs to the NFX1 family.</text>
</comment>
<comment type="caution">
    <text evidence="9">The sequence shown here is derived from an EMBL/GenBank/DDBJ whole genome shotgun (WGS) entry which is preliminary data.</text>
</comment>
<feature type="domain" description="NF-X1-type" evidence="8">
    <location>
        <begin position="372"/>
        <end position="391"/>
    </location>
</feature>
<evidence type="ECO:0000256" key="3">
    <source>
        <dbReference type="ARBA" id="ARBA00022737"/>
    </source>
</evidence>
<evidence type="ECO:0000256" key="5">
    <source>
        <dbReference type="ARBA" id="ARBA00022833"/>
    </source>
</evidence>
<keyword evidence="10" id="KW-1185">Reference proteome</keyword>
<dbReference type="PANTHER" id="PTHR12360">
    <property type="entry name" value="NUCLEAR TRANSCRIPTION FACTOR, X-BOX BINDING 1 NFX1"/>
    <property type="match status" value="1"/>
</dbReference>
<protein>
    <recommendedName>
        <fullName evidence="8">NF-X1-type domain-containing protein</fullName>
    </recommendedName>
</protein>
<proteinExistence type="inferred from homology"/>
<dbReference type="Pfam" id="PF01422">
    <property type="entry name" value="zf-NF-X1"/>
    <property type="match status" value="9"/>
</dbReference>
<feature type="compositionally biased region" description="Basic and acidic residues" evidence="6">
    <location>
        <begin position="775"/>
        <end position="805"/>
    </location>
</feature>
<dbReference type="PANTHER" id="PTHR12360:SF1">
    <property type="entry name" value="NF-X1-TYPE ZINC FINGER PROTEIN NFXL1"/>
    <property type="match status" value="1"/>
</dbReference>
<reference evidence="9 10" key="1">
    <citation type="journal article" date="2024" name="Nat. Commun.">
        <title>Phylogenomics reveals the evolutionary origins of lichenization in chlorophyte algae.</title>
        <authorList>
            <person name="Puginier C."/>
            <person name="Libourel C."/>
            <person name="Otte J."/>
            <person name="Skaloud P."/>
            <person name="Haon M."/>
            <person name="Grisel S."/>
            <person name="Petersen M."/>
            <person name="Berrin J.G."/>
            <person name="Delaux P.M."/>
            <person name="Dal Grande F."/>
            <person name="Keller J."/>
        </authorList>
    </citation>
    <scope>NUCLEOTIDE SEQUENCE [LARGE SCALE GENOMIC DNA]</scope>
    <source>
        <strain evidence="9 10">SAG 216-7</strain>
    </source>
</reference>
<evidence type="ECO:0000256" key="4">
    <source>
        <dbReference type="ARBA" id="ARBA00022771"/>
    </source>
</evidence>
<dbReference type="Proteomes" id="UP001491310">
    <property type="component" value="Unassembled WGS sequence"/>
</dbReference>
<keyword evidence="2" id="KW-0479">Metal-binding</keyword>
<dbReference type="SMART" id="SM00438">
    <property type="entry name" value="ZnF_NFX"/>
    <property type="match status" value="10"/>
</dbReference>
<feature type="domain" description="NF-X1-type" evidence="8">
    <location>
        <begin position="429"/>
        <end position="450"/>
    </location>
</feature>
<feature type="transmembrane region" description="Helical" evidence="7">
    <location>
        <begin position="820"/>
        <end position="841"/>
    </location>
</feature>
<evidence type="ECO:0000256" key="7">
    <source>
        <dbReference type="SAM" id="Phobius"/>
    </source>
</evidence>
<keyword evidence="7" id="KW-0812">Transmembrane</keyword>
<sequence>MAPALPSAGHEARPVQAAVDDILRDYTAHLGDAAMALEGPNAEAWGRQQLHSAAALARSSAEQPDLSQGPVPSSKTKAAEHVWGCPKCREEYAAAEAPSEYRCMCGAELDPLFNPWLLPHTCGSICRRPLHPHCGHSCFLLCHPGACPPCAAKVTASCFCGKGSAERRCAASGWSCKKLCGKRLPCGHRCPAICHAGDCKSCSLTGENACACGAVTQRRRCEERSFQCGRVCGKTLGCGRCACQRVCHSGACGDCPRAGVRTCPCGKVAHSNLRCDEAAPTCGATCGKLLSCGHHYCADRCHPGECSSTCRAISEKSCACGKMQKLVPCTEPFRCERRCTAMRTCSRHACKKRCCDGNHPPCDQVCGRRLRCGNHTDPSPCHAGACLPCPLTASVSCACGKTAYSVPCGSEAAAKEPTCDQACPISRTCQHAGQEPPHRCHFGPCPPCQLPCGKLQDCGHVCSISNCHHPPVPSVRAFQPPPAPTSEGIPSARSHKKLLVDDTPAAQQVALALRAAPPVESPCPPCAVPVTVQCFGQHSFVQRPCSSSASFSCGVPCGQPVPCGNHTCSRPCHVLGERQADGLVEGCQPCGLTCQRHRPCHHACPLKCHTSDCPPCQEEVQEACHCGRSTVTTTCCTLQQARKEPGAELQTLLSCGKPCYRQLPECPHHCEAICHLGQCPASASCQKEVTVRCACRRKREKRACSTVRQQLADRDLPADFDASTAVQLLECDAKCHQIKEGKKQKTEQSQADRASATAEKEAPPPPEAISPNGHTSDRAGRDKPVKKLSREERTRQREVAALERERAERRRTIQRKLVEYGPVVLVLILLVCLFLGVLSWMSQTSEISEERIQELAAERLRRMGLDL</sequence>
<feature type="domain" description="NF-X1-type" evidence="8">
    <location>
        <begin position="563"/>
        <end position="592"/>
    </location>
</feature>
<feature type="domain" description="NF-X1-type" evidence="8">
    <location>
        <begin position="666"/>
        <end position="687"/>
    </location>
</feature>
<feature type="domain" description="NF-X1-type" evidence="8">
    <location>
        <begin position="292"/>
        <end position="312"/>
    </location>
</feature>
<feature type="domain" description="NF-X1-type" evidence="8">
    <location>
        <begin position="600"/>
        <end position="618"/>
    </location>
</feature>
<dbReference type="EMBL" id="JALJOT010000007">
    <property type="protein sequence ID" value="KAK9908841.1"/>
    <property type="molecule type" value="Genomic_DNA"/>
</dbReference>
<evidence type="ECO:0000259" key="8">
    <source>
        <dbReference type="SMART" id="SM00438"/>
    </source>
</evidence>
<evidence type="ECO:0000256" key="2">
    <source>
        <dbReference type="ARBA" id="ARBA00022723"/>
    </source>
</evidence>
<organism evidence="9 10">
    <name type="scientific">Coccomyxa subellipsoidea</name>
    <dbReference type="NCBI Taxonomy" id="248742"/>
    <lineage>
        <taxon>Eukaryota</taxon>
        <taxon>Viridiplantae</taxon>
        <taxon>Chlorophyta</taxon>
        <taxon>core chlorophytes</taxon>
        <taxon>Trebouxiophyceae</taxon>
        <taxon>Trebouxiophyceae incertae sedis</taxon>
        <taxon>Coccomyxaceae</taxon>
        <taxon>Coccomyxa</taxon>
    </lineage>
</organism>
<feature type="domain" description="NF-X1-type" evidence="8">
    <location>
        <begin position="186"/>
        <end position="204"/>
    </location>
</feature>
<keyword evidence="4" id="KW-0863">Zinc-finger</keyword>
<keyword evidence="7" id="KW-0472">Membrane</keyword>
<evidence type="ECO:0000313" key="10">
    <source>
        <dbReference type="Proteomes" id="UP001491310"/>
    </source>
</evidence>
<accession>A0ABR2YQH8</accession>
<dbReference type="CDD" id="cd06008">
    <property type="entry name" value="NF-X1-zinc-finger"/>
    <property type="match status" value="6"/>
</dbReference>
<name>A0ABR2YQH8_9CHLO</name>